<dbReference type="NCBIfam" id="NF006099">
    <property type="entry name" value="PRK08251.1"/>
    <property type="match status" value="1"/>
</dbReference>
<proteinExistence type="inferred from homology"/>
<reference evidence="4 5" key="1">
    <citation type="submission" date="2014-06" db="EMBL/GenBank/DDBJ databases">
        <title>Draft genome sequence of Idiomarina sp. MCCC 1A10513.</title>
        <authorList>
            <person name="Du J."/>
            <person name="Lai Q."/>
            <person name="Shao Z."/>
        </authorList>
    </citation>
    <scope>NUCLEOTIDE SEQUENCE [LARGE SCALE GENOMIC DNA]</scope>
    <source>
        <strain evidence="4 5">MCCC 1A10513</strain>
    </source>
</reference>
<dbReference type="SUPFAM" id="SSF51735">
    <property type="entry name" value="NAD(P)-binding Rossmann-fold domains"/>
    <property type="match status" value="1"/>
</dbReference>
<accession>A0A094JBM6</accession>
<comment type="caution">
    <text evidence="4">The sequence shown here is derived from an EMBL/GenBank/DDBJ whole genome shotgun (WGS) entry which is preliminary data.</text>
</comment>
<dbReference type="PROSITE" id="PS00061">
    <property type="entry name" value="ADH_SHORT"/>
    <property type="match status" value="1"/>
</dbReference>
<dbReference type="EMBL" id="JPIN01000001">
    <property type="protein sequence ID" value="KFZ29986.1"/>
    <property type="molecule type" value="Genomic_DNA"/>
</dbReference>
<evidence type="ECO:0000313" key="5">
    <source>
        <dbReference type="Proteomes" id="UP000053718"/>
    </source>
</evidence>
<dbReference type="Pfam" id="PF00106">
    <property type="entry name" value="adh_short"/>
    <property type="match status" value="1"/>
</dbReference>
<dbReference type="PRINTS" id="PR00080">
    <property type="entry name" value="SDRFAMILY"/>
</dbReference>
<dbReference type="OrthoDB" id="9808814at2"/>
<dbReference type="InterPro" id="IPR002347">
    <property type="entry name" value="SDR_fam"/>
</dbReference>
<dbReference type="STRING" id="1517416.IDAT_02575"/>
<dbReference type="PRINTS" id="PR00081">
    <property type="entry name" value="GDHRDH"/>
</dbReference>
<comment type="similarity">
    <text evidence="1 3">Belongs to the short-chain dehydrogenases/reductases (SDR) family.</text>
</comment>
<dbReference type="PANTHER" id="PTHR44196">
    <property type="entry name" value="DEHYDROGENASE/REDUCTASE SDR FAMILY MEMBER 7B"/>
    <property type="match status" value="1"/>
</dbReference>
<protein>
    <submittedName>
        <fullName evidence="4">Short-chain dehydrogenase</fullName>
    </submittedName>
</protein>
<organism evidence="4 5">
    <name type="scientific">Pseudidiomarina atlantica</name>
    <dbReference type="NCBI Taxonomy" id="1517416"/>
    <lineage>
        <taxon>Bacteria</taxon>
        <taxon>Pseudomonadati</taxon>
        <taxon>Pseudomonadota</taxon>
        <taxon>Gammaproteobacteria</taxon>
        <taxon>Alteromonadales</taxon>
        <taxon>Idiomarinaceae</taxon>
        <taxon>Pseudidiomarina</taxon>
    </lineage>
</organism>
<keyword evidence="5" id="KW-1185">Reference proteome</keyword>
<sequence length="254" mass="27696">MSQSMRKTILITGASSGLGEGMAREFAARGRNLALCARRTDRLEQLKTELEAKYPASKVSIKALDVNDHDAVFTVFKEFKAEFGTLDRVIVNAGMGKGASLGTGYFYANVQTAQTNFVAAIAQCEAALEIFREQNSGHLVTISSISALRGMPRAMTVYAATKAGLLSLTEGIRADLIKSRSAIKTSCILPGYIRSEINEKVKNTPFMIDNETGCKLLVKAIEKEPVQAYVPGWPWALIGFLMKRLPLKLVMKLG</sequence>
<dbReference type="Proteomes" id="UP000053718">
    <property type="component" value="Unassembled WGS sequence"/>
</dbReference>
<evidence type="ECO:0000256" key="1">
    <source>
        <dbReference type="ARBA" id="ARBA00006484"/>
    </source>
</evidence>
<dbReference type="AlphaFoldDB" id="A0A094JBM6"/>
<keyword evidence="2" id="KW-0560">Oxidoreductase</keyword>
<dbReference type="InterPro" id="IPR036291">
    <property type="entry name" value="NAD(P)-bd_dom_sf"/>
</dbReference>
<name>A0A094JBM6_9GAMM</name>
<dbReference type="InterPro" id="IPR020904">
    <property type="entry name" value="Sc_DH/Rdtase_CS"/>
</dbReference>
<dbReference type="eggNOG" id="COG0300">
    <property type="taxonomic scope" value="Bacteria"/>
</dbReference>
<dbReference type="PANTHER" id="PTHR44196:SF1">
    <property type="entry name" value="DEHYDROGENASE_REDUCTASE SDR FAMILY MEMBER 7B"/>
    <property type="match status" value="1"/>
</dbReference>
<gene>
    <name evidence="4" type="ORF">IDAT_02575</name>
</gene>
<dbReference type="GO" id="GO:0016491">
    <property type="term" value="F:oxidoreductase activity"/>
    <property type="evidence" value="ECO:0007669"/>
    <property type="project" value="UniProtKB-KW"/>
</dbReference>
<evidence type="ECO:0000256" key="2">
    <source>
        <dbReference type="ARBA" id="ARBA00023002"/>
    </source>
</evidence>
<evidence type="ECO:0000313" key="4">
    <source>
        <dbReference type="EMBL" id="KFZ29986.1"/>
    </source>
</evidence>
<dbReference type="GO" id="GO:0016020">
    <property type="term" value="C:membrane"/>
    <property type="evidence" value="ECO:0007669"/>
    <property type="project" value="TreeGrafter"/>
</dbReference>
<evidence type="ECO:0000256" key="3">
    <source>
        <dbReference type="RuleBase" id="RU000363"/>
    </source>
</evidence>
<dbReference type="Gene3D" id="3.40.50.720">
    <property type="entry name" value="NAD(P)-binding Rossmann-like Domain"/>
    <property type="match status" value="1"/>
</dbReference>